<evidence type="ECO:0008006" key="5">
    <source>
        <dbReference type="Google" id="ProtNLM"/>
    </source>
</evidence>
<evidence type="ECO:0000259" key="1">
    <source>
        <dbReference type="Pfam" id="PF06250"/>
    </source>
</evidence>
<dbReference type="AlphaFoldDB" id="A0A2T0BN75"/>
<proteinExistence type="predicted"/>
<evidence type="ECO:0000313" key="4">
    <source>
        <dbReference type="Proteomes" id="UP000237798"/>
    </source>
</evidence>
<organism evidence="3 4">
    <name type="scientific">Clostridium luticellarii</name>
    <dbReference type="NCBI Taxonomy" id="1691940"/>
    <lineage>
        <taxon>Bacteria</taxon>
        <taxon>Bacillati</taxon>
        <taxon>Bacillota</taxon>
        <taxon>Clostridia</taxon>
        <taxon>Eubacteriales</taxon>
        <taxon>Clostridiaceae</taxon>
        <taxon>Clostridium</taxon>
    </lineage>
</organism>
<sequence length="387" mass="44754">MIDYHNDIDKFLENLGDDVIFSKNASLIAVNKNMFMLYWRIGNLILEKQNQGCGDEFISTLAQYFRIKFPDNLGFSEKNLKSMVKFASEYESQNFVENTASRISWSCNMVILDRIKDINKRMEYADKVLEKGWTVEELIKKIDLQYGIEEEVDEEVSHNDTMVEQEQPFENKDIITSETDCGPEDKNNGKKEDAGAAHFIKDIVLTDKSDEKDLKNYFLILKDEYLVDFMNNSDEEKEKIFEKQFVKSTIEFFLELNSGFALVGNRYHIELSGGDYYIDLLFYNLKLKGYVAVELKIGRFKPEYLGILTFHLSLLDDSVKGEDDRSSVGIMICKEDEKLIVQYAFKNLEESGDSEYILNEDIPGKFQGILPRVEEIGCGIKAKLKSF</sequence>
<protein>
    <recommendedName>
        <fullName evidence="5">YhcG PDDEXK nuclease domain-containing protein</fullName>
    </recommendedName>
</protein>
<dbReference type="RefSeq" id="WP_106009295.1">
    <property type="nucleotide sequence ID" value="NZ_JALCPJ010000028.1"/>
</dbReference>
<dbReference type="Pfam" id="PF17761">
    <property type="entry name" value="DUF1016_N"/>
    <property type="match status" value="1"/>
</dbReference>
<feature type="domain" description="YhcG PDDEXK nuclease" evidence="1">
    <location>
        <begin position="220"/>
        <end position="370"/>
    </location>
</feature>
<name>A0A2T0BN75_9CLOT</name>
<dbReference type="InterPro" id="IPR053148">
    <property type="entry name" value="PD-DEXK-like_domain"/>
</dbReference>
<gene>
    <name evidence="3" type="ORF">CLLU_16930</name>
</gene>
<dbReference type="Pfam" id="PF06250">
    <property type="entry name" value="YhcG_C"/>
    <property type="match status" value="1"/>
</dbReference>
<dbReference type="PANTHER" id="PTHR30547:SF0">
    <property type="entry name" value="BLR8175 PROTEIN"/>
    <property type="match status" value="1"/>
</dbReference>
<evidence type="ECO:0000259" key="2">
    <source>
        <dbReference type="Pfam" id="PF17761"/>
    </source>
</evidence>
<evidence type="ECO:0000313" key="3">
    <source>
        <dbReference type="EMBL" id="PRR85317.1"/>
    </source>
</evidence>
<accession>A0A2T0BN75</accession>
<dbReference type="InterPro" id="IPR041527">
    <property type="entry name" value="YhcG_N"/>
</dbReference>
<dbReference type="Proteomes" id="UP000237798">
    <property type="component" value="Unassembled WGS sequence"/>
</dbReference>
<comment type="caution">
    <text evidence="3">The sequence shown here is derived from an EMBL/GenBank/DDBJ whole genome shotgun (WGS) entry which is preliminary data.</text>
</comment>
<dbReference type="EMBL" id="PVXP01000019">
    <property type="protein sequence ID" value="PRR85317.1"/>
    <property type="molecule type" value="Genomic_DNA"/>
</dbReference>
<dbReference type="OrthoDB" id="9801263at2"/>
<keyword evidence="4" id="KW-1185">Reference proteome</keyword>
<reference evidence="3 4" key="1">
    <citation type="submission" date="2018-03" db="EMBL/GenBank/DDBJ databases">
        <title>Genome sequence of Clostridium luticellarii DSM 29923.</title>
        <authorList>
            <person name="Poehlein A."/>
            <person name="Daniel R."/>
        </authorList>
    </citation>
    <scope>NUCLEOTIDE SEQUENCE [LARGE SCALE GENOMIC DNA]</scope>
    <source>
        <strain evidence="3 4">DSM 29923</strain>
    </source>
</reference>
<dbReference type="InterPro" id="IPR009362">
    <property type="entry name" value="YhcG_C"/>
</dbReference>
<feature type="domain" description="YhcG N-terminal" evidence="2">
    <location>
        <begin position="22"/>
        <end position="145"/>
    </location>
</feature>
<dbReference type="PANTHER" id="PTHR30547">
    <property type="entry name" value="UNCHARACTERIZED PROTEIN YHCG-RELATED"/>
    <property type="match status" value="1"/>
</dbReference>